<evidence type="ECO:0000313" key="3">
    <source>
        <dbReference type="Proteomes" id="UP000606974"/>
    </source>
</evidence>
<dbReference type="InterPro" id="IPR056539">
    <property type="entry name" value="NuiA-like"/>
</dbReference>
<feature type="region of interest" description="Disordered" evidence="1">
    <location>
        <begin position="1"/>
        <end position="46"/>
    </location>
</feature>
<dbReference type="Pfam" id="PF23151">
    <property type="entry name" value="NuiA_2"/>
    <property type="match status" value="1"/>
</dbReference>
<name>A0A8H7E5X5_9EURO</name>
<comment type="caution">
    <text evidence="2">The sequence shown here is derived from an EMBL/GenBank/DDBJ whole genome shotgun (WGS) entry which is preliminary data.</text>
</comment>
<dbReference type="PANTHER" id="PTHR42093:SF1">
    <property type="match status" value="1"/>
</dbReference>
<feature type="compositionally biased region" description="Low complexity" evidence="1">
    <location>
        <begin position="18"/>
        <end position="30"/>
    </location>
</feature>
<reference evidence="2" key="1">
    <citation type="submission" date="2020-02" db="EMBL/GenBank/DDBJ databases">
        <authorList>
            <person name="Palmer J.M."/>
        </authorList>
    </citation>
    <scope>NUCLEOTIDE SEQUENCE</scope>
    <source>
        <strain evidence="2">EPUS1.4</strain>
        <tissue evidence="2">Thallus</tissue>
    </source>
</reference>
<evidence type="ECO:0000313" key="2">
    <source>
        <dbReference type="EMBL" id="KAF7509398.1"/>
    </source>
</evidence>
<keyword evidence="3" id="KW-1185">Reference proteome</keyword>
<dbReference type="PANTHER" id="PTHR42093">
    <property type="match status" value="1"/>
</dbReference>
<proteinExistence type="predicted"/>
<dbReference type="Gene3D" id="3.40.1460.10">
    <property type="entry name" value="Nuclease A inhibitor-like"/>
    <property type="match status" value="1"/>
</dbReference>
<gene>
    <name evidence="2" type="ORF">GJ744_008121</name>
</gene>
<protein>
    <submittedName>
        <fullName evidence="2">Uncharacterized protein</fullName>
    </submittedName>
</protein>
<feature type="compositionally biased region" description="Polar residues" evidence="1">
    <location>
        <begin position="31"/>
        <end position="45"/>
    </location>
</feature>
<dbReference type="AlphaFoldDB" id="A0A8H7E5X5"/>
<organism evidence="2 3">
    <name type="scientific">Endocarpon pusillum</name>
    <dbReference type="NCBI Taxonomy" id="364733"/>
    <lineage>
        <taxon>Eukaryota</taxon>
        <taxon>Fungi</taxon>
        <taxon>Dikarya</taxon>
        <taxon>Ascomycota</taxon>
        <taxon>Pezizomycotina</taxon>
        <taxon>Eurotiomycetes</taxon>
        <taxon>Chaetothyriomycetidae</taxon>
        <taxon>Verrucariales</taxon>
        <taxon>Verrucariaceae</taxon>
        <taxon>Endocarpon</taxon>
    </lineage>
</organism>
<evidence type="ECO:0000256" key="1">
    <source>
        <dbReference type="SAM" id="MobiDB-lite"/>
    </source>
</evidence>
<accession>A0A8H7E5X5</accession>
<sequence length="163" mass="17295">MASDEDYTSFLEKANQPTGAGTASTTSATSKLPNQADLPSQSSNIPPALKSLDVAFTSESDEPFEPFAVPYSGSSLPDAAEFAKVIRHEKGKAGVEELNAKDFDPSGEYAEVLEKVAEAASNRGEVRCFRVDAGKSTKVLYYVVGLDKEVGRLVGVRAVSVES</sequence>
<dbReference type="EMBL" id="JAACFV010000042">
    <property type="protein sequence ID" value="KAF7509398.1"/>
    <property type="molecule type" value="Genomic_DNA"/>
</dbReference>
<dbReference type="OrthoDB" id="5366485at2759"/>
<dbReference type="Proteomes" id="UP000606974">
    <property type="component" value="Unassembled WGS sequence"/>
</dbReference>